<dbReference type="PRINTS" id="PR01713">
    <property type="entry name" value="NUCEPIMERASE"/>
</dbReference>
<organism evidence="2 3">
    <name type="scientific">Enhygromyxa salina</name>
    <dbReference type="NCBI Taxonomy" id="215803"/>
    <lineage>
        <taxon>Bacteria</taxon>
        <taxon>Pseudomonadati</taxon>
        <taxon>Myxococcota</taxon>
        <taxon>Polyangia</taxon>
        <taxon>Nannocystales</taxon>
        <taxon>Nannocystaceae</taxon>
        <taxon>Enhygromyxa</taxon>
    </lineage>
</organism>
<keyword evidence="3" id="KW-1185">Reference proteome</keyword>
<keyword evidence="2" id="KW-0413">Isomerase</keyword>
<protein>
    <submittedName>
        <fullName evidence="2">UDP-glucose 4-epimerase</fullName>
        <ecNumber evidence="2">5.1.3.2</ecNumber>
    </submittedName>
</protein>
<proteinExistence type="predicted"/>
<dbReference type="PANTHER" id="PTHR43245">
    <property type="entry name" value="BIFUNCTIONAL POLYMYXIN RESISTANCE PROTEIN ARNA"/>
    <property type="match status" value="1"/>
</dbReference>
<gene>
    <name evidence="2" type="ORF">ENSA5_35730</name>
</gene>
<dbReference type="GO" id="GO:0003978">
    <property type="term" value="F:UDP-glucose 4-epimerase activity"/>
    <property type="evidence" value="ECO:0007669"/>
    <property type="project" value="UniProtKB-EC"/>
</dbReference>
<evidence type="ECO:0000313" key="2">
    <source>
        <dbReference type="EMBL" id="PRP96497.1"/>
    </source>
</evidence>
<dbReference type="EMBL" id="PVNK01000165">
    <property type="protein sequence ID" value="PRP96497.1"/>
    <property type="molecule type" value="Genomic_DNA"/>
</dbReference>
<dbReference type="Proteomes" id="UP000237968">
    <property type="component" value="Unassembled WGS sequence"/>
</dbReference>
<dbReference type="OrthoDB" id="9802815at2"/>
<dbReference type="EC" id="5.1.3.2" evidence="2"/>
<dbReference type="PANTHER" id="PTHR43245:SF13">
    <property type="entry name" value="UDP-D-APIOSE_UDP-D-XYLOSE SYNTHASE 2"/>
    <property type="match status" value="1"/>
</dbReference>
<sequence length="357" mass="38081">MIETVEAQLRANPRRWLVTGVAGFIGSHLAEQLLALGQEVVGLDNFETGTHANLEALVRGAVARGAADADDRLHVIEADVRDFDGVLAACEGVDHVLHHAAVASVPRTIAEPLDAFAVNVDGTFNVLEAARQAGARSLVHASSSAVYGDCPGEPETGAQLEQRIGRPLSPYAAHKHVAEVLGLATTRSFGLPVAALRYFNIVGARQDPNGAYAAVIPKWVALLAKGEQPAIFGDGLNTRDFCPVEDVVQANLLAATWPERASADQRERPGDPSEAVFNVGLGGRTTLLELYEMIHAGMVELGAPCEGLAPRHEDPRAGDIVHSRADISRAREQLGYAPRRSMQAALRATMKWLLNPS</sequence>
<feature type="domain" description="NAD-dependent epimerase/dehydratase" evidence="1">
    <location>
        <begin position="16"/>
        <end position="262"/>
    </location>
</feature>
<evidence type="ECO:0000259" key="1">
    <source>
        <dbReference type="Pfam" id="PF01370"/>
    </source>
</evidence>
<dbReference type="InterPro" id="IPR050177">
    <property type="entry name" value="Lipid_A_modif_metabolic_enz"/>
</dbReference>
<evidence type="ECO:0000313" key="3">
    <source>
        <dbReference type="Proteomes" id="UP000237968"/>
    </source>
</evidence>
<dbReference type="Pfam" id="PF01370">
    <property type="entry name" value="Epimerase"/>
    <property type="match status" value="1"/>
</dbReference>
<dbReference type="InterPro" id="IPR036291">
    <property type="entry name" value="NAD(P)-bd_dom_sf"/>
</dbReference>
<reference evidence="2 3" key="1">
    <citation type="submission" date="2018-03" db="EMBL/GenBank/DDBJ databases">
        <title>Draft Genome Sequences of the Obligatory Marine Myxobacteria Enhygromyxa salina SWB005.</title>
        <authorList>
            <person name="Poehlein A."/>
            <person name="Moghaddam J.A."/>
            <person name="Harms H."/>
            <person name="Alanjari M."/>
            <person name="Koenig G.M."/>
            <person name="Daniel R."/>
            <person name="Schaeberle T.F."/>
        </authorList>
    </citation>
    <scope>NUCLEOTIDE SEQUENCE [LARGE SCALE GENOMIC DNA]</scope>
    <source>
        <strain evidence="2 3">SWB005</strain>
    </source>
</reference>
<accession>A0A2S9XUE2</accession>
<dbReference type="Gene3D" id="3.90.25.10">
    <property type="entry name" value="UDP-galactose 4-epimerase, domain 1"/>
    <property type="match status" value="1"/>
</dbReference>
<dbReference type="AlphaFoldDB" id="A0A2S9XUE2"/>
<dbReference type="InterPro" id="IPR001509">
    <property type="entry name" value="Epimerase_deHydtase"/>
</dbReference>
<dbReference type="SUPFAM" id="SSF51735">
    <property type="entry name" value="NAD(P)-binding Rossmann-fold domains"/>
    <property type="match status" value="1"/>
</dbReference>
<dbReference type="RefSeq" id="WP_106392918.1">
    <property type="nucleotide sequence ID" value="NZ_PVNK01000165.1"/>
</dbReference>
<comment type="caution">
    <text evidence="2">The sequence shown here is derived from an EMBL/GenBank/DDBJ whole genome shotgun (WGS) entry which is preliminary data.</text>
</comment>
<dbReference type="Gene3D" id="3.40.50.720">
    <property type="entry name" value="NAD(P)-binding Rossmann-like Domain"/>
    <property type="match status" value="1"/>
</dbReference>
<name>A0A2S9XUE2_9BACT</name>